<feature type="domain" description="Reverse transcriptase Ty1/copia-type" evidence="3">
    <location>
        <begin position="1"/>
        <end position="77"/>
    </location>
</feature>
<evidence type="ECO:0000313" key="4">
    <source>
        <dbReference type="EMBL" id="GJT85616.1"/>
    </source>
</evidence>
<feature type="region of interest" description="Disordered" evidence="2">
    <location>
        <begin position="401"/>
        <end position="420"/>
    </location>
</feature>
<organism evidence="4 5">
    <name type="scientific">Tanacetum coccineum</name>
    <dbReference type="NCBI Taxonomy" id="301880"/>
    <lineage>
        <taxon>Eukaryota</taxon>
        <taxon>Viridiplantae</taxon>
        <taxon>Streptophyta</taxon>
        <taxon>Embryophyta</taxon>
        <taxon>Tracheophyta</taxon>
        <taxon>Spermatophyta</taxon>
        <taxon>Magnoliopsida</taxon>
        <taxon>eudicotyledons</taxon>
        <taxon>Gunneridae</taxon>
        <taxon>Pentapetalae</taxon>
        <taxon>asterids</taxon>
        <taxon>campanulids</taxon>
        <taxon>Asterales</taxon>
        <taxon>Asteraceae</taxon>
        <taxon>Asteroideae</taxon>
        <taxon>Anthemideae</taxon>
        <taxon>Anthemidinae</taxon>
        <taxon>Tanacetum</taxon>
    </lineage>
</organism>
<accession>A0ABQ5HDY4</accession>
<evidence type="ECO:0000256" key="1">
    <source>
        <dbReference type="SAM" id="Coils"/>
    </source>
</evidence>
<feature type="coiled-coil region" evidence="1">
    <location>
        <begin position="457"/>
        <end position="502"/>
    </location>
</feature>
<sequence length="925" mass="105197">MDMKSAFLYGTIEEEVYVCQPLGFKDLDYPNKAYKVVKALYGLNQAPKAWYGTLSKYLLDNRFQRGKIDQTLFIKKQKGDILLEQMSSIGGLNFFLGLQVKKREDGIFISQDKYVAEILRKFGFTDVRKASILMDTEKPLLKDTDGEDVDVHIYRSMIGSLRSKNCVATSILKAEYVAAASCCGQVLWIQNQMLDYGHIKYALTENPTIYVSLIEQFWQTATASTLEDGDMGITDTIDGKVKVVSEASIRRHIKLEDYDGISTLSTAEIFEQLALIGSKKTTWEQFSSNIATTIICLATNKTFNFSKLIFEAMVKNLDSKTKFLMYPRFIQIFLNKHKRLLLPHKRIYIAPTPTQKLFRNMKRASKGYTGVDTPLFQTMLVQGQTLHGEGSTILVESHHIPTSAPSTLQPPTSSPSMPTTHVAEEAAPMPHDSPLLRVHSLGSDEGSLTLNELTVLYTSFSKKVESLESNLKQTKQTYGAAYTKLIIKVKKLEHKVKSIKARRKVRLVISDDEDDLEDPSKQGRKIAQIDEDEGITLVQMGAQTQGRSDEDLMYETGVYDYPEGFTGPSISITTAEPVTTAGEGVSTARAIPEEVSTAEPDMDVTLAEALVDLLKSGKKKSPKPKARGISFQDPEEVARREVISPPVSKISAKDKGKAIMTEPEKPLKKKDQIQSDEELALRLHAEEQAEFERLQKERAAQEEASRAAIYEEMDNIQAMIEADEQLAARVQAEEQELYSIEEKSRLLVEMIAERKRFFAAQRAAEQRSKPPTKTQMRNRMCTYLKNMEAYQTFDDMLKKFDRDNLDKLWSLVKERFSSTNPTDDKERALWVELKRLFEPDIDDIIWKLQRYIHDTLTWRLYDTCGVHHVSTDRGHDIFMLVEKDYPLTRGILTLMLCNKLQVDQYLEMANELLKKIFILVNRPRQ</sequence>
<evidence type="ECO:0000256" key="2">
    <source>
        <dbReference type="SAM" id="MobiDB-lite"/>
    </source>
</evidence>
<keyword evidence="1" id="KW-0175">Coiled coil</keyword>
<comment type="caution">
    <text evidence="4">The sequence shown here is derived from an EMBL/GenBank/DDBJ whole genome shotgun (WGS) entry which is preliminary data.</text>
</comment>
<protein>
    <submittedName>
        <fullName evidence="4">Ribonuclease H-like domain-containing protein</fullName>
    </submittedName>
</protein>
<evidence type="ECO:0000313" key="5">
    <source>
        <dbReference type="Proteomes" id="UP001151760"/>
    </source>
</evidence>
<feature type="coiled-coil region" evidence="1">
    <location>
        <begin position="684"/>
        <end position="733"/>
    </location>
</feature>
<proteinExistence type="predicted"/>
<dbReference type="EMBL" id="BQNB010019467">
    <property type="protein sequence ID" value="GJT85616.1"/>
    <property type="molecule type" value="Genomic_DNA"/>
</dbReference>
<keyword evidence="5" id="KW-1185">Reference proteome</keyword>
<name>A0ABQ5HDY4_9ASTR</name>
<dbReference type="InterPro" id="IPR013103">
    <property type="entry name" value="RVT_2"/>
</dbReference>
<dbReference type="Proteomes" id="UP001151760">
    <property type="component" value="Unassembled WGS sequence"/>
</dbReference>
<dbReference type="CDD" id="cd22265">
    <property type="entry name" value="UDM1_RNF168"/>
    <property type="match status" value="1"/>
</dbReference>
<reference evidence="4" key="1">
    <citation type="journal article" date="2022" name="Int. J. Mol. Sci.">
        <title>Draft Genome of Tanacetum Coccineum: Genomic Comparison of Closely Related Tanacetum-Family Plants.</title>
        <authorList>
            <person name="Yamashiro T."/>
            <person name="Shiraishi A."/>
            <person name="Nakayama K."/>
            <person name="Satake H."/>
        </authorList>
    </citation>
    <scope>NUCLEOTIDE SEQUENCE</scope>
</reference>
<gene>
    <name evidence="4" type="ORF">Tco_1067333</name>
</gene>
<dbReference type="Pfam" id="PF07727">
    <property type="entry name" value="RVT_2"/>
    <property type="match status" value="1"/>
</dbReference>
<evidence type="ECO:0000259" key="3">
    <source>
        <dbReference type="Pfam" id="PF07727"/>
    </source>
</evidence>
<reference evidence="4" key="2">
    <citation type="submission" date="2022-01" db="EMBL/GenBank/DDBJ databases">
        <authorList>
            <person name="Yamashiro T."/>
            <person name="Shiraishi A."/>
            <person name="Satake H."/>
            <person name="Nakayama K."/>
        </authorList>
    </citation>
    <scope>NUCLEOTIDE SEQUENCE</scope>
</reference>